<name>A0A1V1NYR5_9BACT</name>
<evidence type="ECO:0000313" key="2">
    <source>
        <dbReference type="Proteomes" id="UP000189670"/>
    </source>
</evidence>
<reference evidence="2" key="1">
    <citation type="submission" date="2012-11" db="EMBL/GenBank/DDBJ databases">
        <authorList>
            <person name="Lucero-Rivera Y.E."/>
            <person name="Tovar-Ramirez D."/>
        </authorList>
    </citation>
    <scope>NUCLEOTIDE SEQUENCE [LARGE SCALE GENOMIC DNA]</scope>
    <source>
        <strain evidence="2">Araruama</strain>
    </source>
</reference>
<evidence type="ECO:0000313" key="1">
    <source>
        <dbReference type="EMBL" id="ETR67703.1"/>
    </source>
</evidence>
<gene>
    <name evidence="1" type="ORF">OMM_11312</name>
</gene>
<protein>
    <submittedName>
        <fullName evidence="1">Uncharacterized protein</fullName>
    </submittedName>
</protein>
<comment type="caution">
    <text evidence="1">The sequence shown here is derived from an EMBL/GenBank/DDBJ whole genome shotgun (WGS) entry which is preliminary data.</text>
</comment>
<accession>A0A1V1NYR5</accession>
<dbReference type="AlphaFoldDB" id="A0A1V1NYR5"/>
<dbReference type="Proteomes" id="UP000189670">
    <property type="component" value="Unassembled WGS sequence"/>
</dbReference>
<sequence>MYIEAWWIKDEDLAYAEGFIRHMVGKRLFGTWEGEDKEGVKQINNIDGMTLGSGMKLDNLFDTEFHAQAALNEWGYVYQKYSEELFRD</sequence>
<dbReference type="EMBL" id="ATBP01001252">
    <property type="protein sequence ID" value="ETR67703.1"/>
    <property type="molecule type" value="Genomic_DNA"/>
</dbReference>
<organism evidence="1 2">
    <name type="scientific">Candidatus Magnetoglobus multicellularis str. Araruama</name>
    <dbReference type="NCBI Taxonomy" id="890399"/>
    <lineage>
        <taxon>Bacteria</taxon>
        <taxon>Pseudomonadati</taxon>
        <taxon>Thermodesulfobacteriota</taxon>
        <taxon>Desulfobacteria</taxon>
        <taxon>Desulfobacterales</taxon>
        <taxon>Desulfobacteraceae</taxon>
        <taxon>Candidatus Magnetoglobus</taxon>
    </lineage>
</organism>
<proteinExistence type="predicted"/>